<dbReference type="Proteomes" id="UP000832034">
    <property type="component" value="Chromosome"/>
</dbReference>
<dbReference type="RefSeq" id="WP_081619554.1">
    <property type="nucleotide sequence ID" value="NZ_CP091512.1"/>
</dbReference>
<keyword evidence="2" id="KW-0201">Cytochrome c-type biogenesis</keyword>
<dbReference type="Pfam" id="PF08534">
    <property type="entry name" value="Redoxin"/>
    <property type="match status" value="1"/>
</dbReference>
<evidence type="ECO:0000256" key="4">
    <source>
        <dbReference type="SAM" id="SignalP"/>
    </source>
</evidence>
<accession>A0ABY4E9Y9</accession>
<evidence type="ECO:0000256" key="3">
    <source>
        <dbReference type="ARBA" id="ARBA00023284"/>
    </source>
</evidence>
<dbReference type="InterPro" id="IPR017937">
    <property type="entry name" value="Thioredoxin_CS"/>
</dbReference>
<protein>
    <submittedName>
        <fullName evidence="6">TlpA family protein disulfide reductase</fullName>
    </submittedName>
</protein>
<reference evidence="6" key="2">
    <citation type="journal article" date="2022" name="Res Sq">
        <title>Evolution of multicellular longitudinally dividing oral cavity symbionts (Neisseriaceae).</title>
        <authorList>
            <person name="Nyongesa S."/>
            <person name="Weber P."/>
            <person name="Bernet E."/>
            <person name="Pullido F."/>
            <person name="Nieckarz M."/>
            <person name="Delaby M."/>
            <person name="Nieves C."/>
            <person name="Viehboeck T."/>
            <person name="Krause N."/>
            <person name="Rivera-Millot A."/>
            <person name="Nakamura A."/>
            <person name="Vischer N."/>
            <person name="VanNieuwenhze M."/>
            <person name="Brun Y."/>
            <person name="Cava F."/>
            <person name="Bulgheresi S."/>
            <person name="Veyrier F."/>
        </authorList>
    </citation>
    <scope>NUCLEOTIDE SEQUENCE</scope>
    <source>
        <strain evidence="6">SAG 1488-6</strain>
    </source>
</reference>
<dbReference type="InterPro" id="IPR013740">
    <property type="entry name" value="Redoxin"/>
</dbReference>
<evidence type="ECO:0000256" key="2">
    <source>
        <dbReference type="ARBA" id="ARBA00022748"/>
    </source>
</evidence>
<dbReference type="PANTHER" id="PTHR42852:SF13">
    <property type="entry name" value="PROTEIN DIPZ"/>
    <property type="match status" value="1"/>
</dbReference>
<keyword evidence="4" id="KW-0732">Signal</keyword>
<dbReference type="InterPro" id="IPR013766">
    <property type="entry name" value="Thioredoxin_domain"/>
</dbReference>
<proteinExistence type="predicted"/>
<dbReference type="Gene3D" id="3.40.30.10">
    <property type="entry name" value="Glutaredoxin"/>
    <property type="match status" value="1"/>
</dbReference>
<dbReference type="InterPro" id="IPR036249">
    <property type="entry name" value="Thioredoxin-like_sf"/>
</dbReference>
<gene>
    <name evidence="6" type="ORF">LVJ81_11320</name>
</gene>
<reference evidence="6" key="1">
    <citation type="submission" date="2021-12" db="EMBL/GenBank/DDBJ databases">
        <authorList>
            <person name="Veyrier F.J."/>
        </authorList>
    </citation>
    <scope>NUCLEOTIDE SEQUENCE</scope>
    <source>
        <strain evidence="6">SAG 1488-6</strain>
    </source>
</reference>
<dbReference type="CDD" id="cd02966">
    <property type="entry name" value="TlpA_like_family"/>
    <property type="match status" value="1"/>
</dbReference>
<dbReference type="SUPFAM" id="SSF52833">
    <property type="entry name" value="Thioredoxin-like"/>
    <property type="match status" value="1"/>
</dbReference>
<feature type="domain" description="Thioredoxin" evidence="5">
    <location>
        <begin position="18"/>
        <end position="154"/>
    </location>
</feature>
<evidence type="ECO:0000313" key="7">
    <source>
        <dbReference type="Proteomes" id="UP000832034"/>
    </source>
</evidence>
<keyword evidence="3" id="KW-0676">Redox-active center</keyword>
<feature type="chain" id="PRO_5045857561" evidence="4">
    <location>
        <begin position="20"/>
        <end position="154"/>
    </location>
</feature>
<keyword evidence="7" id="KW-1185">Reference proteome</keyword>
<comment type="subcellular location">
    <subcellularLocation>
        <location evidence="1">Cell envelope</location>
    </subcellularLocation>
</comment>
<evidence type="ECO:0000313" key="6">
    <source>
        <dbReference type="EMBL" id="UOO92195.1"/>
    </source>
</evidence>
<organism evidence="6 7">
    <name type="scientific">Vitreoscilla stercoraria</name>
    <dbReference type="NCBI Taxonomy" id="61"/>
    <lineage>
        <taxon>Bacteria</taxon>
        <taxon>Pseudomonadati</taxon>
        <taxon>Pseudomonadota</taxon>
        <taxon>Betaproteobacteria</taxon>
        <taxon>Neisseriales</taxon>
        <taxon>Neisseriaceae</taxon>
        <taxon>Vitreoscilla</taxon>
    </lineage>
</organism>
<dbReference type="EMBL" id="CP091512">
    <property type="protein sequence ID" value="UOO92195.1"/>
    <property type="molecule type" value="Genomic_DNA"/>
</dbReference>
<sequence length="154" mass="17361">MKLMAVCVAAMVMVLSACGEPKVTPQLKVQDLDGQYVTLQSLQGKPVVINVWATWCAPCRREMPLLQEAQQQNPDVTFVLINQGEKVDAIERYLAQEQLNLKNVWQDENLLTQEALGYQALPSTYFLNAKGQLLAQSVGELEKSHLEQYLKDIR</sequence>
<dbReference type="PROSITE" id="PS51257">
    <property type="entry name" value="PROKAR_LIPOPROTEIN"/>
    <property type="match status" value="1"/>
</dbReference>
<dbReference type="PROSITE" id="PS51352">
    <property type="entry name" value="THIOREDOXIN_2"/>
    <property type="match status" value="1"/>
</dbReference>
<dbReference type="PROSITE" id="PS00194">
    <property type="entry name" value="THIOREDOXIN_1"/>
    <property type="match status" value="1"/>
</dbReference>
<feature type="signal peptide" evidence="4">
    <location>
        <begin position="1"/>
        <end position="19"/>
    </location>
</feature>
<dbReference type="PANTHER" id="PTHR42852">
    <property type="entry name" value="THIOL:DISULFIDE INTERCHANGE PROTEIN DSBE"/>
    <property type="match status" value="1"/>
</dbReference>
<dbReference type="InterPro" id="IPR050553">
    <property type="entry name" value="Thioredoxin_ResA/DsbE_sf"/>
</dbReference>
<name>A0ABY4E9Y9_VITST</name>
<evidence type="ECO:0000259" key="5">
    <source>
        <dbReference type="PROSITE" id="PS51352"/>
    </source>
</evidence>
<evidence type="ECO:0000256" key="1">
    <source>
        <dbReference type="ARBA" id="ARBA00004196"/>
    </source>
</evidence>